<reference evidence="2 3" key="1">
    <citation type="submission" date="2020-03" db="EMBL/GenBank/DDBJ databases">
        <title>Soil Listeria distribution.</title>
        <authorList>
            <person name="Liao J."/>
            <person name="Wiedmann M."/>
        </authorList>
    </citation>
    <scope>NUCLEOTIDE SEQUENCE [LARGE SCALE GENOMIC DNA]</scope>
    <source>
        <strain evidence="2 3">FSL L7-1387</strain>
    </source>
</reference>
<dbReference type="RefSeq" id="WP_185430472.1">
    <property type="nucleotide sequence ID" value="NZ_JAARRW010000009.1"/>
</dbReference>
<organism evidence="2 3">
    <name type="scientific">Listeria booriae</name>
    <dbReference type="NCBI Taxonomy" id="1552123"/>
    <lineage>
        <taxon>Bacteria</taxon>
        <taxon>Bacillati</taxon>
        <taxon>Bacillota</taxon>
        <taxon>Bacilli</taxon>
        <taxon>Bacillales</taxon>
        <taxon>Listeriaceae</taxon>
        <taxon>Listeria</taxon>
    </lineage>
</organism>
<evidence type="ECO:0000313" key="3">
    <source>
        <dbReference type="Proteomes" id="UP000541955"/>
    </source>
</evidence>
<name>A0A7X0XN68_9LIST</name>
<feature type="signal peptide" evidence="1">
    <location>
        <begin position="1"/>
        <end position="21"/>
    </location>
</feature>
<evidence type="ECO:0008006" key="4">
    <source>
        <dbReference type="Google" id="ProtNLM"/>
    </source>
</evidence>
<evidence type="ECO:0000313" key="2">
    <source>
        <dbReference type="EMBL" id="MBC1563586.1"/>
    </source>
</evidence>
<feature type="chain" id="PRO_5038999120" description="Bacterial Ig domain-containing protein" evidence="1">
    <location>
        <begin position="22"/>
        <end position="223"/>
    </location>
</feature>
<dbReference type="EMBL" id="JAARRW010000009">
    <property type="protein sequence ID" value="MBC1563586.1"/>
    <property type="molecule type" value="Genomic_DNA"/>
</dbReference>
<proteinExistence type="predicted"/>
<keyword evidence="1" id="KW-0732">Signal</keyword>
<protein>
    <recommendedName>
        <fullName evidence="4">Bacterial Ig domain-containing protein</fullName>
    </recommendedName>
</protein>
<dbReference type="AlphaFoldDB" id="A0A7X0XN68"/>
<sequence length="223" mass="24252">MKKKIALLLMAIMVVVSPISAGLTDVSSVQAEAAVKNPVKVALSTTTPVQYSTVKMNVSGVPQNTPYTAVLHYKTTKTTIYGKVGTPHDIKISSATIGYKVRVEVTVKYNRQTYKQNAYFTPRAASKPVAKPVAAKNPVKATLSTTAPKQRSIVTLNVSGVPKNTAYTGTIHYKSKNTKISGKVGTPNKFNISTAAKGYKVKVEAVVKYNKQTYKQYVYFTPR</sequence>
<accession>A0A7X0XN68</accession>
<evidence type="ECO:0000256" key="1">
    <source>
        <dbReference type="SAM" id="SignalP"/>
    </source>
</evidence>
<gene>
    <name evidence="2" type="ORF">HB902_16045</name>
</gene>
<dbReference type="Proteomes" id="UP000541955">
    <property type="component" value="Unassembled WGS sequence"/>
</dbReference>
<comment type="caution">
    <text evidence="2">The sequence shown here is derived from an EMBL/GenBank/DDBJ whole genome shotgun (WGS) entry which is preliminary data.</text>
</comment>